<sequence>GDRPRCPKGPGRGHPAGVVYPNVDYYGALVLEGIGLTSEWFTPTFALARSVGWVATRSSRRAATGSSSPSSITTVRRLPEPGRAPFPADPSGMIGRLARVNDLEVRIDRRRSVRGRRPTRGTLRIGWPGLPGRAGGPGGRRSGLVEFLGYGVERPGELVGLRP</sequence>
<comment type="caution">
    <text evidence="2">The sequence shown here is derived from an EMBL/GenBank/DDBJ whole genome shotgun (WGS) entry which is preliminary data.</text>
</comment>
<gene>
    <name evidence="2" type="ORF">B1B_17712</name>
</gene>
<feature type="compositionally biased region" description="Low complexity" evidence="1">
    <location>
        <begin position="58"/>
        <end position="76"/>
    </location>
</feature>
<reference evidence="2" key="1">
    <citation type="submission" date="2013-08" db="EMBL/GenBank/DDBJ databases">
        <authorList>
            <person name="Mendez C."/>
            <person name="Richter M."/>
            <person name="Ferrer M."/>
            <person name="Sanchez J."/>
        </authorList>
    </citation>
    <scope>NUCLEOTIDE SEQUENCE</scope>
</reference>
<dbReference type="SUPFAM" id="SSF48256">
    <property type="entry name" value="Citrate synthase"/>
    <property type="match status" value="1"/>
</dbReference>
<feature type="non-terminal residue" evidence="2">
    <location>
        <position position="163"/>
    </location>
</feature>
<accession>T0YI18</accession>
<dbReference type="Gene3D" id="1.10.230.10">
    <property type="entry name" value="Cytochrome P450-Terp, domain 2"/>
    <property type="match status" value="1"/>
</dbReference>
<feature type="non-terminal residue" evidence="2">
    <location>
        <position position="1"/>
    </location>
</feature>
<reference evidence="2" key="2">
    <citation type="journal article" date="2014" name="ISME J.">
        <title>Microbial stratification in low pH oxic and suboxic macroscopic growths along an acid mine drainage.</title>
        <authorList>
            <person name="Mendez-Garcia C."/>
            <person name="Mesa V."/>
            <person name="Sprenger R.R."/>
            <person name="Richter M."/>
            <person name="Diez M.S."/>
            <person name="Solano J."/>
            <person name="Bargiela R."/>
            <person name="Golyshina O.V."/>
            <person name="Manteca A."/>
            <person name="Ramos J.L."/>
            <person name="Gallego J.R."/>
            <person name="Llorente I."/>
            <person name="Martins Dos Santos V.A."/>
            <person name="Jensen O.N."/>
            <person name="Pelaez A.I."/>
            <person name="Sanchez J."/>
            <person name="Ferrer M."/>
        </authorList>
    </citation>
    <scope>NUCLEOTIDE SEQUENCE</scope>
</reference>
<proteinExistence type="predicted"/>
<dbReference type="Pfam" id="PF00285">
    <property type="entry name" value="Citrate_synt"/>
    <property type="match status" value="1"/>
</dbReference>
<dbReference type="AlphaFoldDB" id="T0YI18"/>
<evidence type="ECO:0000256" key="1">
    <source>
        <dbReference type="SAM" id="MobiDB-lite"/>
    </source>
</evidence>
<dbReference type="Gene3D" id="1.10.580.10">
    <property type="entry name" value="Citrate Synthase, domain 1"/>
    <property type="match status" value="1"/>
</dbReference>
<dbReference type="EMBL" id="AUZY01011846">
    <property type="protein sequence ID" value="EQD32703.1"/>
    <property type="molecule type" value="Genomic_DNA"/>
</dbReference>
<organism evidence="2">
    <name type="scientific">mine drainage metagenome</name>
    <dbReference type="NCBI Taxonomy" id="410659"/>
    <lineage>
        <taxon>unclassified sequences</taxon>
        <taxon>metagenomes</taxon>
        <taxon>ecological metagenomes</taxon>
    </lineage>
</organism>
<dbReference type="InterPro" id="IPR016142">
    <property type="entry name" value="Citrate_synth-like_lrg_a-sub"/>
</dbReference>
<keyword evidence="2" id="KW-0808">Transferase</keyword>
<dbReference type="InterPro" id="IPR002020">
    <property type="entry name" value="Citrate_synthase"/>
</dbReference>
<evidence type="ECO:0000313" key="2">
    <source>
        <dbReference type="EMBL" id="EQD32703.1"/>
    </source>
</evidence>
<protein>
    <submittedName>
        <fullName evidence="2">Citrate synthase-like protein</fullName>
        <ecNumber evidence="2">2.3.3.-</ecNumber>
    </submittedName>
</protein>
<feature type="region of interest" description="Disordered" evidence="1">
    <location>
        <begin position="58"/>
        <end position="92"/>
    </location>
</feature>
<dbReference type="GO" id="GO:0046912">
    <property type="term" value="F:acyltransferase activity, acyl groups converted into alkyl on transfer"/>
    <property type="evidence" value="ECO:0007669"/>
    <property type="project" value="InterPro"/>
</dbReference>
<dbReference type="InterPro" id="IPR016143">
    <property type="entry name" value="Citrate_synth-like_sm_a-sub"/>
</dbReference>
<dbReference type="EC" id="2.3.3.-" evidence="2"/>
<dbReference type="PRINTS" id="PR00143">
    <property type="entry name" value="CITRTSNTHASE"/>
</dbReference>
<dbReference type="InterPro" id="IPR036969">
    <property type="entry name" value="Citrate_synthase_sf"/>
</dbReference>
<name>T0YI18_9ZZZZ</name>
<keyword evidence="2" id="KW-0012">Acyltransferase</keyword>